<gene>
    <name evidence="1" type="ORF">OLC1_LOCUS20404</name>
</gene>
<dbReference type="PANTHER" id="PTHR17985">
    <property type="entry name" value="SER/THR-RICH PROTEIN T10 IN DGCR REGION"/>
    <property type="match status" value="1"/>
</dbReference>
<evidence type="ECO:0000313" key="2">
    <source>
        <dbReference type="Proteomes" id="UP001161247"/>
    </source>
</evidence>
<dbReference type="Proteomes" id="UP001161247">
    <property type="component" value="Chromosome 7"/>
</dbReference>
<dbReference type="AlphaFoldDB" id="A0AAV1DZK4"/>
<dbReference type="PANTHER" id="PTHR17985:SF16">
    <property type="entry name" value="TRANSPORT_GOLGI ORGANIZATION-LIKE PROTEIN (DUF833)"/>
    <property type="match status" value="1"/>
</dbReference>
<dbReference type="Pfam" id="PF05742">
    <property type="entry name" value="TANGO2"/>
    <property type="match status" value="1"/>
</dbReference>
<dbReference type="InterPro" id="IPR008551">
    <property type="entry name" value="TANGO2"/>
</dbReference>
<name>A0AAV1DZK4_OLDCO</name>
<accession>A0AAV1DZK4</accession>
<dbReference type="EMBL" id="OX459124">
    <property type="protein sequence ID" value="CAI9113376.1"/>
    <property type="molecule type" value="Genomic_DNA"/>
</dbReference>
<keyword evidence="2" id="KW-1185">Reference proteome</keyword>
<proteinExistence type="predicted"/>
<organism evidence="1 2">
    <name type="scientific">Oldenlandia corymbosa var. corymbosa</name>
    <dbReference type="NCBI Taxonomy" id="529605"/>
    <lineage>
        <taxon>Eukaryota</taxon>
        <taxon>Viridiplantae</taxon>
        <taxon>Streptophyta</taxon>
        <taxon>Embryophyta</taxon>
        <taxon>Tracheophyta</taxon>
        <taxon>Spermatophyta</taxon>
        <taxon>Magnoliopsida</taxon>
        <taxon>eudicotyledons</taxon>
        <taxon>Gunneridae</taxon>
        <taxon>Pentapetalae</taxon>
        <taxon>asterids</taxon>
        <taxon>lamiids</taxon>
        <taxon>Gentianales</taxon>
        <taxon>Rubiaceae</taxon>
        <taxon>Rubioideae</taxon>
        <taxon>Spermacoceae</taxon>
        <taxon>Hedyotis-Oldenlandia complex</taxon>
        <taxon>Oldenlandia</taxon>
    </lineage>
</organism>
<protein>
    <submittedName>
        <fullName evidence="1">OLC1v1013963C1</fullName>
    </submittedName>
</protein>
<evidence type="ECO:0000313" key="1">
    <source>
        <dbReference type="EMBL" id="CAI9113376.1"/>
    </source>
</evidence>
<sequence length="285" mass="32325">MCIGVFIWKAHPLHPLILLLNRDEYHRRPTTPLSWWDDDDDLGNHVILGGRDEVAGGTWLACNVFGKLAFLTNVREVTSSSDPSRRKKSRGQLPLRFLQSKKSVEEFADELVRENNVEEYNGSNLIIADLGSLSMFYITNRPKSDGVTATRVSPGIHVLSNAKLDTPWPKAQRLEKSFKSLMDKYGEREIPLEELCEEPLMKDSTKDEDESKLPGICAPEWEHQLSSIFVDTETPMGRCGTRSISTLITKTCGEMTFSENYIDTDGLWKERTISFNIGEKKLETI</sequence>
<reference evidence="1" key="1">
    <citation type="submission" date="2023-03" db="EMBL/GenBank/DDBJ databases">
        <authorList>
            <person name="Julca I."/>
        </authorList>
    </citation>
    <scope>NUCLEOTIDE SEQUENCE</scope>
</reference>